<comment type="caution">
    <text evidence="1">The sequence shown here is derived from an EMBL/GenBank/DDBJ whole genome shotgun (WGS) entry which is preliminary data.</text>
</comment>
<organism evidence="1 2">
    <name type="scientific">Dreissena polymorpha</name>
    <name type="common">Zebra mussel</name>
    <name type="synonym">Mytilus polymorpha</name>
    <dbReference type="NCBI Taxonomy" id="45954"/>
    <lineage>
        <taxon>Eukaryota</taxon>
        <taxon>Metazoa</taxon>
        <taxon>Spiralia</taxon>
        <taxon>Lophotrochozoa</taxon>
        <taxon>Mollusca</taxon>
        <taxon>Bivalvia</taxon>
        <taxon>Autobranchia</taxon>
        <taxon>Heteroconchia</taxon>
        <taxon>Euheterodonta</taxon>
        <taxon>Imparidentia</taxon>
        <taxon>Neoheterodontei</taxon>
        <taxon>Myida</taxon>
        <taxon>Dreissenoidea</taxon>
        <taxon>Dreissenidae</taxon>
        <taxon>Dreissena</taxon>
    </lineage>
</organism>
<name>A0A9D4G4L5_DREPO</name>
<dbReference type="AlphaFoldDB" id="A0A9D4G4L5"/>
<evidence type="ECO:0000313" key="2">
    <source>
        <dbReference type="Proteomes" id="UP000828390"/>
    </source>
</evidence>
<dbReference type="EMBL" id="JAIWYP010000006">
    <property type="protein sequence ID" value="KAH3809009.1"/>
    <property type="molecule type" value="Genomic_DNA"/>
</dbReference>
<proteinExistence type="predicted"/>
<accession>A0A9D4G4L5</accession>
<dbReference type="Proteomes" id="UP000828390">
    <property type="component" value="Unassembled WGS sequence"/>
</dbReference>
<sequence>MFQFGTQPEEYEFSYQGTLALNLVICRTAVATLDELAYGHGDLKAAGYSDAIQQFGLEYILTGLVALSKMLHDKECDFQEAT</sequence>
<gene>
    <name evidence="1" type="ORF">DPMN_137372</name>
</gene>
<keyword evidence="2" id="KW-1185">Reference proteome</keyword>
<evidence type="ECO:0000313" key="1">
    <source>
        <dbReference type="EMBL" id="KAH3809009.1"/>
    </source>
</evidence>
<reference evidence="1" key="2">
    <citation type="submission" date="2020-11" db="EMBL/GenBank/DDBJ databases">
        <authorList>
            <person name="McCartney M.A."/>
            <person name="Auch B."/>
            <person name="Kono T."/>
            <person name="Mallez S."/>
            <person name="Becker A."/>
            <person name="Gohl D.M."/>
            <person name="Silverstein K.A.T."/>
            <person name="Koren S."/>
            <person name="Bechman K.B."/>
            <person name="Herman A."/>
            <person name="Abrahante J.E."/>
            <person name="Garbe J."/>
        </authorList>
    </citation>
    <scope>NUCLEOTIDE SEQUENCE</scope>
    <source>
        <strain evidence="1">Duluth1</strain>
        <tissue evidence="1">Whole animal</tissue>
    </source>
</reference>
<reference evidence="1" key="1">
    <citation type="journal article" date="2019" name="bioRxiv">
        <title>The Genome of the Zebra Mussel, Dreissena polymorpha: A Resource for Invasive Species Research.</title>
        <authorList>
            <person name="McCartney M.A."/>
            <person name="Auch B."/>
            <person name="Kono T."/>
            <person name="Mallez S."/>
            <person name="Zhang Y."/>
            <person name="Obille A."/>
            <person name="Becker A."/>
            <person name="Abrahante J.E."/>
            <person name="Garbe J."/>
            <person name="Badalamenti J.P."/>
            <person name="Herman A."/>
            <person name="Mangelson H."/>
            <person name="Liachko I."/>
            <person name="Sullivan S."/>
            <person name="Sone E.D."/>
            <person name="Koren S."/>
            <person name="Silverstein K.A.T."/>
            <person name="Beckman K.B."/>
            <person name="Gohl D.M."/>
        </authorList>
    </citation>
    <scope>NUCLEOTIDE SEQUENCE</scope>
    <source>
        <strain evidence="1">Duluth1</strain>
        <tissue evidence="1">Whole animal</tissue>
    </source>
</reference>
<protein>
    <submittedName>
        <fullName evidence="1">Uncharacterized protein</fullName>
    </submittedName>
</protein>